<dbReference type="Proteomes" id="UP001311232">
    <property type="component" value="Unassembled WGS sequence"/>
</dbReference>
<dbReference type="AlphaFoldDB" id="A0AAV9SH39"/>
<accession>A0AAV9SH39</accession>
<reference evidence="2 3" key="1">
    <citation type="submission" date="2021-06" db="EMBL/GenBank/DDBJ databases">
        <authorList>
            <person name="Palmer J.M."/>
        </authorList>
    </citation>
    <scope>NUCLEOTIDE SEQUENCE [LARGE SCALE GENOMIC DNA]</scope>
    <source>
        <strain evidence="2 3">MEX-2019</strain>
        <tissue evidence="2">Muscle</tissue>
    </source>
</reference>
<dbReference type="EMBL" id="JAHHUM010000400">
    <property type="protein sequence ID" value="KAK5620057.1"/>
    <property type="molecule type" value="Genomic_DNA"/>
</dbReference>
<evidence type="ECO:0000313" key="3">
    <source>
        <dbReference type="Proteomes" id="UP001311232"/>
    </source>
</evidence>
<sequence length="166" mass="17765">MPVKPAGFCFCSCVLQSSSSRGGFLHGLEENARAASHAFLHACPGSETYPTASRPLKEPNGPLSYSSAGPVKSPFPLLRSLPVAPQIQVCQTPETTYQASDDSNSTLDKPLPSCLTSLTSHPSQLACPLSNALRILDPDPVTVKLTTRTTPLKPKQETTLTNRKFD</sequence>
<keyword evidence="3" id="KW-1185">Reference proteome</keyword>
<gene>
    <name evidence="2" type="ORF">CRENBAI_002677</name>
</gene>
<protein>
    <submittedName>
        <fullName evidence="2">Uncharacterized protein</fullName>
    </submittedName>
</protein>
<comment type="caution">
    <text evidence="2">The sequence shown here is derived from an EMBL/GenBank/DDBJ whole genome shotgun (WGS) entry which is preliminary data.</text>
</comment>
<evidence type="ECO:0000313" key="2">
    <source>
        <dbReference type="EMBL" id="KAK5620057.1"/>
    </source>
</evidence>
<name>A0AAV9SH39_9TELE</name>
<evidence type="ECO:0000256" key="1">
    <source>
        <dbReference type="SAM" id="MobiDB-lite"/>
    </source>
</evidence>
<proteinExistence type="predicted"/>
<organism evidence="2 3">
    <name type="scientific">Crenichthys baileyi</name>
    <name type="common">White River springfish</name>
    <dbReference type="NCBI Taxonomy" id="28760"/>
    <lineage>
        <taxon>Eukaryota</taxon>
        <taxon>Metazoa</taxon>
        <taxon>Chordata</taxon>
        <taxon>Craniata</taxon>
        <taxon>Vertebrata</taxon>
        <taxon>Euteleostomi</taxon>
        <taxon>Actinopterygii</taxon>
        <taxon>Neopterygii</taxon>
        <taxon>Teleostei</taxon>
        <taxon>Neoteleostei</taxon>
        <taxon>Acanthomorphata</taxon>
        <taxon>Ovalentaria</taxon>
        <taxon>Atherinomorphae</taxon>
        <taxon>Cyprinodontiformes</taxon>
        <taxon>Goodeidae</taxon>
        <taxon>Crenichthys</taxon>
    </lineage>
</organism>
<feature type="compositionally biased region" description="Polar residues" evidence="1">
    <location>
        <begin position="157"/>
        <end position="166"/>
    </location>
</feature>
<feature type="region of interest" description="Disordered" evidence="1">
    <location>
        <begin position="147"/>
        <end position="166"/>
    </location>
</feature>